<reference evidence="1" key="1">
    <citation type="submission" date="2023-05" db="EMBL/GenBank/DDBJ databases">
        <authorList>
            <consortium name="ELIXIR-Norway"/>
        </authorList>
    </citation>
    <scope>NUCLEOTIDE SEQUENCE</scope>
</reference>
<organism evidence="1 2">
    <name type="scientific">Rangifer tarandus platyrhynchus</name>
    <name type="common">Svalbard reindeer</name>
    <dbReference type="NCBI Taxonomy" id="3082113"/>
    <lineage>
        <taxon>Eukaryota</taxon>
        <taxon>Metazoa</taxon>
        <taxon>Chordata</taxon>
        <taxon>Craniata</taxon>
        <taxon>Vertebrata</taxon>
        <taxon>Euteleostomi</taxon>
        <taxon>Mammalia</taxon>
        <taxon>Eutheria</taxon>
        <taxon>Laurasiatheria</taxon>
        <taxon>Artiodactyla</taxon>
        <taxon>Ruminantia</taxon>
        <taxon>Pecora</taxon>
        <taxon>Cervidae</taxon>
        <taxon>Odocoileinae</taxon>
        <taxon>Rangifer</taxon>
    </lineage>
</organism>
<sequence length="55" mass="6236">MMFSLARNALSTINIEQHSIQKVVARKNHLKYSLDFHDTFGNAVVASRTIFCVVI</sequence>
<accession>A0ACB0EGP9</accession>
<dbReference type="EMBL" id="OX596086">
    <property type="protein sequence ID" value="CAI9699391.1"/>
    <property type="molecule type" value="Genomic_DNA"/>
</dbReference>
<evidence type="ECO:0000313" key="1">
    <source>
        <dbReference type="EMBL" id="CAI9699391.1"/>
    </source>
</evidence>
<gene>
    <name evidence="1" type="ORF">MRATA1EN3_LOCUS10604</name>
</gene>
<dbReference type="Proteomes" id="UP001162501">
    <property type="component" value="Chromosome 2"/>
</dbReference>
<name>A0ACB0EGP9_RANTA</name>
<protein>
    <submittedName>
        <fullName evidence="1">Uncharacterized protein</fullName>
    </submittedName>
</protein>
<proteinExistence type="predicted"/>
<evidence type="ECO:0000313" key="2">
    <source>
        <dbReference type="Proteomes" id="UP001162501"/>
    </source>
</evidence>